<reference evidence="6 7" key="1">
    <citation type="submission" date="2018-12" db="EMBL/GenBank/DDBJ databases">
        <authorList>
            <person name="Yang Y."/>
        </authorList>
    </citation>
    <scope>NUCLEOTIDE SEQUENCE [LARGE SCALE GENOMIC DNA]</scope>
    <source>
        <strain evidence="6 7">L-25-5w-1</strain>
    </source>
</reference>
<dbReference type="InterPro" id="IPR000055">
    <property type="entry name" value="Restrct_endonuc_typeI_TRD"/>
</dbReference>
<keyword evidence="6" id="KW-0255">Endonuclease</keyword>
<proteinExistence type="inferred from homology"/>
<evidence type="ECO:0000313" key="6">
    <source>
        <dbReference type="EMBL" id="RTR13435.1"/>
    </source>
</evidence>
<comment type="caution">
    <text evidence="6">The sequence shown here is derived from an EMBL/GenBank/DDBJ whole genome shotgun (WGS) entry which is preliminary data.</text>
</comment>
<keyword evidence="3" id="KW-0238">DNA-binding</keyword>
<evidence type="ECO:0000256" key="4">
    <source>
        <dbReference type="SAM" id="MobiDB-lite"/>
    </source>
</evidence>
<keyword evidence="7" id="KW-1185">Reference proteome</keyword>
<dbReference type="OrthoDB" id="164285at2"/>
<feature type="domain" description="Type I restriction modification DNA specificity" evidence="5">
    <location>
        <begin position="231"/>
        <end position="415"/>
    </location>
</feature>
<dbReference type="Pfam" id="PF01420">
    <property type="entry name" value="Methylase_S"/>
    <property type="match status" value="1"/>
</dbReference>
<feature type="region of interest" description="Disordered" evidence="4">
    <location>
        <begin position="1"/>
        <end position="20"/>
    </location>
</feature>
<dbReference type="GO" id="GO:0004519">
    <property type="term" value="F:endonuclease activity"/>
    <property type="evidence" value="ECO:0007669"/>
    <property type="project" value="UniProtKB-KW"/>
</dbReference>
<evidence type="ECO:0000256" key="1">
    <source>
        <dbReference type="ARBA" id="ARBA00010923"/>
    </source>
</evidence>
<keyword evidence="6" id="KW-0540">Nuclease</keyword>
<keyword evidence="6" id="KW-0378">Hydrolase</keyword>
<evidence type="ECO:0000259" key="5">
    <source>
        <dbReference type="Pfam" id="PF01420"/>
    </source>
</evidence>
<name>A0A3S0JE30_9PROT</name>
<sequence>MSSKGKSDAATGGGAGLVPKRRFPEFGEAEAWKPKRLSRFLSESRLAGSKGDVAKKITVKLWGGGVFAKNDAIQGSANTQYFRRKSGQLIYSKLDFLNQAFGIIPEELDGYESTVDLPCFDVSAGVNDAFLLECVKRKEFYLRVGEAADGSRIAKRIHPETFLASEIPLPSLLEQNKIADCLNSEDALIAAQGRKVEALKAHKKGLMQQLFPQEGETQPRLRFPEFEGAGEWEETPLSELFSSLDAGVSVNSGDRPAQENEVGVLKTSAVTNGFFNLNENKVVFDDFEISRVREPVCGDTIIISRMNTPALVGANAYVKTGLENIFLPDRLWAAKPRTGTCMPFVALILGSDEGRAALSKLAKGSSGSMKNISKSDVLAFLIKVPSPPEQQRIADCLTSLDDLIAAESQKLATLKIHKKGLMQQLFPQVGEDDA</sequence>
<evidence type="ECO:0000256" key="2">
    <source>
        <dbReference type="ARBA" id="ARBA00022747"/>
    </source>
</evidence>
<comment type="similarity">
    <text evidence="1">Belongs to the type-I restriction system S methylase family.</text>
</comment>
<dbReference type="PANTHER" id="PTHR30408:SF12">
    <property type="entry name" value="TYPE I RESTRICTION ENZYME MJAVIII SPECIFICITY SUBUNIT"/>
    <property type="match status" value="1"/>
</dbReference>
<evidence type="ECO:0000256" key="3">
    <source>
        <dbReference type="ARBA" id="ARBA00023125"/>
    </source>
</evidence>
<gene>
    <name evidence="6" type="ORF">EJ903_24580</name>
</gene>
<evidence type="ECO:0000313" key="7">
    <source>
        <dbReference type="Proteomes" id="UP000277007"/>
    </source>
</evidence>
<accession>A0A3S0JE30</accession>
<dbReference type="GO" id="GO:0003677">
    <property type="term" value="F:DNA binding"/>
    <property type="evidence" value="ECO:0007669"/>
    <property type="project" value="UniProtKB-KW"/>
</dbReference>
<dbReference type="SUPFAM" id="SSF116734">
    <property type="entry name" value="DNA methylase specificity domain"/>
    <property type="match status" value="2"/>
</dbReference>
<dbReference type="AlphaFoldDB" id="A0A3S0JE30"/>
<dbReference type="RefSeq" id="WP_126620468.1">
    <property type="nucleotide sequence ID" value="NZ_JBHUCY010000011.1"/>
</dbReference>
<dbReference type="InterPro" id="IPR052021">
    <property type="entry name" value="Type-I_RS_S_subunit"/>
</dbReference>
<protein>
    <submittedName>
        <fullName evidence="6">Restriction endonuclease subunit S</fullName>
    </submittedName>
</protein>
<organism evidence="6 7">
    <name type="scientific">Azospirillum griseum</name>
    <dbReference type="NCBI Taxonomy" id="2496639"/>
    <lineage>
        <taxon>Bacteria</taxon>
        <taxon>Pseudomonadati</taxon>
        <taxon>Pseudomonadota</taxon>
        <taxon>Alphaproteobacteria</taxon>
        <taxon>Rhodospirillales</taxon>
        <taxon>Azospirillaceae</taxon>
        <taxon>Azospirillum</taxon>
    </lineage>
</organism>
<dbReference type="InterPro" id="IPR044946">
    <property type="entry name" value="Restrct_endonuc_typeI_TRD_sf"/>
</dbReference>
<dbReference type="Proteomes" id="UP000277007">
    <property type="component" value="Unassembled WGS sequence"/>
</dbReference>
<dbReference type="PANTHER" id="PTHR30408">
    <property type="entry name" value="TYPE-1 RESTRICTION ENZYME ECOKI SPECIFICITY PROTEIN"/>
    <property type="match status" value="1"/>
</dbReference>
<dbReference type="Gene3D" id="3.90.220.20">
    <property type="entry name" value="DNA methylase specificity domains"/>
    <property type="match status" value="2"/>
</dbReference>
<dbReference type="EMBL" id="RXMA01000045">
    <property type="protein sequence ID" value="RTR13435.1"/>
    <property type="molecule type" value="Genomic_DNA"/>
</dbReference>
<keyword evidence="2" id="KW-0680">Restriction system</keyword>
<dbReference type="GO" id="GO:0009307">
    <property type="term" value="P:DNA restriction-modification system"/>
    <property type="evidence" value="ECO:0007669"/>
    <property type="project" value="UniProtKB-KW"/>
</dbReference>